<dbReference type="STRING" id="1432562.WN59_12430"/>
<dbReference type="EC" id="4.2.1.136" evidence="19"/>
<comment type="function">
    <text evidence="18">Catalyzes the epimerization of the S- and R-forms of NAD(P)HX, a damaged form of NAD(P)H that is a result of enzymatic or heat-dependent hydration. This is a prerequisite for the S-specific NAD(P)H-hydrate dehydratase to allow the repair of both epimers of NAD(P)HX.</text>
</comment>
<comment type="cofactor">
    <cofactor evidence="17">
        <name>Mg(2+)</name>
        <dbReference type="ChEBI" id="CHEBI:18420"/>
    </cofactor>
</comment>
<comment type="catalytic activity">
    <reaction evidence="15 17 19">
        <text>(6S)-NADHX + ADP = AMP + phosphate + NADH + H(+)</text>
        <dbReference type="Rhea" id="RHEA:32223"/>
        <dbReference type="ChEBI" id="CHEBI:15378"/>
        <dbReference type="ChEBI" id="CHEBI:43474"/>
        <dbReference type="ChEBI" id="CHEBI:57945"/>
        <dbReference type="ChEBI" id="CHEBI:64074"/>
        <dbReference type="ChEBI" id="CHEBI:456215"/>
        <dbReference type="ChEBI" id="CHEBI:456216"/>
        <dbReference type="EC" id="4.2.1.136"/>
    </reaction>
</comment>
<comment type="catalytic activity">
    <reaction evidence="2 18 19">
        <text>(6R)-NADPHX = (6S)-NADPHX</text>
        <dbReference type="Rhea" id="RHEA:32227"/>
        <dbReference type="ChEBI" id="CHEBI:64076"/>
        <dbReference type="ChEBI" id="CHEBI:64077"/>
        <dbReference type="EC" id="5.1.99.6"/>
    </reaction>
</comment>
<dbReference type="PANTHER" id="PTHR12592:SF0">
    <property type="entry name" value="ATP-DEPENDENT (S)-NAD(P)H-HYDRATE DEHYDRATASE"/>
    <property type="match status" value="1"/>
</dbReference>
<sequence length="499" mass="53635">MRIVTGGEMQNADQYTMDHIGLDGRILMENAGRAAALRLMEDYAGRKFTVLVGSGNNGGDGFVISRTLLEAGFEVTVCIIPGEDRFSGDSEYHKTILEKSGFGWKRYDREDLEKADIIVDAMLGTGLYGEIREPYLTVIRDVTDSGKRVVSIDLPSGVPAAEETVPESALRADHTIILQQPKLSFYLYPARDYYGDSEVLQIGIPKRAIDEVAHSHRFEWTLADTGKHWLKRSASSHKGSHGKVGLIAGNDMMPGAAVMSAGAAVKSGAGLTMVNTVKSAVPVIASRLPEATFYDRDQSLEGFYKGKDAVAVGPGIGTGSDSREMVVDLVDNFDGPLLIDADGLNQFGDILPLVRNRKAPTVITPHPGEMAKLIDSTPAKVNGARFETAEKYARNNGIYVVLKGPYTIVATPDGRTFVNITGNSGLAKGGTGDALTGIILSFLAHYDDVQTAVSSAVFMHGHTADHLLERGIAASSMTASGIIDYMETAFNILDNMQGR</sequence>
<dbReference type="EC" id="5.1.99.6" evidence="19"/>
<dbReference type="Pfam" id="PF01256">
    <property type="entry name" value="Carb_kinase"/>
    <property type="match status" value="1"/>
</dbReference>
<dbReference type="HAMAP" id="MF_01965">
    <property type="entry name" value="NADHX_dehydratase"/>
    <property type="match status" value="1"/>
</dbReference>
<feature type="domain" description="YjeF N-terminal" evidence="21">
    <location>
        <begin position="9"/>
        <end position="210"/>
    </location>
</feature>
<dbReference type="OrthoDB" id="9806925at2"/>
<comment type="similarity">
    <text evidence="17">Belongs to the NnrD/CARKD family.</text>
</comment>
<dbReference type="SUPFAM" id="SSF64153">
    <property type="entry name" value="YjeF N-terminal domain-like"/>
    <property type="match status" value="1"/>
</dbReference>
<evidence type="ECO:0000256" key="11">
    <source>
        <dbReference type="ARBA" id="ARBA00023235"/>
    </source>
</evidence>
<dbReference type="InterPro" id="IPR004443">
    <property type="entry name" value="YjeF_N_dom"/>
</dbReference>
<evidence type="ECO:0000256" key="1">
    <source>
        <dbReference type="ARBA" id="ARBA00000013"/>
    </source>
</evidence>
<organism evidence="22 23">
    <name type="scientific">Salinicoccus sediminis</name>
    <dbReference type="NCBI Taxonomy" id="1432562"/>
    <lineage>
        <taxon>Bacteria</taxon>
        <taxon>Bacillati</taxon>
        <taxon>Bacillota</taxon>
        <taxon>Bacilli</taxon>
        <taxon>Bacillales</taxon>
        <taxon>Staphylococcaceae</taxon>
        <taxon>Salinicoccus</taxon>
    </lineage>
</organism>
<dbReference type="InterPro" id="IPR029056">
    <property type="entry name" value="Ribokinase-like"/>
</dbReference>
<dbReference type="InterPro" id="IPR036652">
    <property type="entry name" value="YjeF_N_dom_sf"/>
</dbReference>
<accession>A0A0M2SKZ2</accession>
<proteinExistence type="inferred from homology"/>
<dbReference type="Gene3D" id="3.40.50.10260">
    <property type="entry name" value="YjeF N-terminal domain"/>
    <property type="match status" value="1"/>
</dbReference>
<dbReference type="Proteomes" id="UP000034287">
    <property type="component" value="Unassembled WGS sequence"/>
</dbReference>
<gene>
    <name evidence="18" type="primary">nnrE</name>
    <name evidence="17" type="synonym">nnrD</name>
    <name evidence="22" type="ORF">WN59_12430</name>
</gene>
<comment type="similarity">
    <text evidence="3 19">In the N-terminal section; belongs to the NnrE/AIBP family.</text>
</comment>
<evidence type="ECO:0000256" key="19">
    <source>
        <dbReference type="PIRNR" id="PIRNR017184"/>
    </source>
</evidence>
<evidence type="ECO:0000259" key="20">
    <source>
        <dbReference type="PROSITE" id="PS51383"/>
    </source>
</evidence>
<dbReference type="PANTHER" id="PTHR12592">
    <property type="entry name" value="ATP-DEPENDENT (S)-NAD(P)H-HYDRATE DEHYDRATASE FAMILY MEMBER"/>
    <property type="match status" value="1"/>
</dbReference>
<evidence type="ECO:0000313" key="22">
    <source>
        <dbReference type="EMBL" id="KKK33542.1"/>
    </source>
</evidence>
<dbReference type="InterPro" id="IPR030677">
    <property type="entry name" value="Nnr"/>
</dbReference>
<evidence type="ECO:0000256" key="6">
    <source>
        <dbReference type="ARBA" id="ARBA00022741"/>
    </source>
</evidence>
<dbReference type="CDD" id="cd01171">
    <property type="entry name" value="YXKO-related"/>
    <property type="match status" value="1"/>
</dbReference>
<keyword evidence="5 18" id="KW-0479">Metal-binding</keyword>
<keyword evidence="7 17" id="KW-0067">ATP-binding</keyword>
<dbReference type="InterPro" id="IPR000631">
    <property type="entry name" value="CARKD"/>
</dbReference>
<comment type="subunit">
    <text evidence="17">Homotetramer.</text>
</comment>
<evidence type="ECO:0000256" key="13">
    <source>
        <dbReference type="ARBA" id="ARBA00023268"/>
    </source>
</evidence>
<evidence type="ECO:0000256" key="15">
    <source>
        <dbReference type="ARBA" id="ARBA00048238"/>
    </source>
</evidence>
<keyword evidence="11 18" id="KW-0413">Isomerase</keyword>
<dbReference type="RefSeq" id="WP_046517809.1">
    <property type="nucleotide sequence ID" value="NZ_LAYZ01000025.1"/>
</dbReference>
<dbReference type="GO" id="GO:0052855">
    <property type="term" value="F:ADP-dependent NAD(P)H-hydrate dehydratase activity"/>
    <property type="evidence" value="ECO:0007669"/>
    <property type="project" value="UniProtKB-UniRule"/>
</dbReference>
<feature type="binding site" evidence="17">
    <location>
        <position position="256"/>
    </location>
    <ligand>
        <name>(6S)-NADPHX</name>
        <dbReference type="ChEBI" id="CHEBI:64076"/>
    </ligand>
</feature>
<dbReference type="AlphaFoldDB" id="A0A0M2SKZ2"/>
<dbReference type="SUPFAM" id="SSF53613">
    <property type="entry name" value="Ribokinase-like"/>
    <property type="match status" value="1"/>
</dbReference>
<comment type="catalytic activity">
    <reaction evidence="16 17 19">
        <text>(6S)-NADPHX + ADP = AMP + phosphate + NADPH + H(+)</text>
        <dbReference type="Rhea" id="RHEA:32235"/>
        <dbReference type="ChEBI" id="CHEBI:15378"/>
        <dbReference type="ChEBI" id="CHEBI:43474"/>
        <dbReference type="ChEBI" id="CHEBI:57783"/>
        <dbReference type="ChEBI" id="CHEBI:64076"/>
        <dbReference type="ChEBI" id="CHEBI:456215"/>
        <dbReference type="ChEBI" id="CHEBI:456216"/>
        <dbReference type="EC" id="4.2.1.136"/>
    </reaction>
</comment>
<dbReference type="PATRIC" id="fig|1432562.3.peg.2488"/>
<comment type="catalytic activity">
    <reaction evidence="1 18 19">
        <text>(6R)-NADHX = (6S)-NADHX</text>
        <dbReference type="Rhea" id="RHEA:32215"/>
        <dbReference type="ChEBI" id="CHEBI:64074"/>
        <dbReference type="ChEBI" id="CHEBI:64075"/>
        <dbReference type="EC" id="5.1.99.6"/>
    </reaction>
</comment>
<dbReference type="EMBL" id="LAYZ01000025">
    <property type="protein sequence ID" value="KKK33542.1"/>
    <property type="molecule type" value="Genomic_DNA"/>
</dbReference>
<keyword evidence="12 17" id="KW-0456">Lyase</keyword>
<dbReference type="NCBIfam" id="TIGR00196">
    <property type="entry name" value="yjeF_cterm"/>
    <property type="match status" value="1"/>
</dbReference>
<keyword evidence="6 17" id="KW-0547">Nucleotide-binding</keyword>
<keyword evidence="8 17" id="KW-0521">NADP</keyword>
<feature type="binding site" evidence="18">
    <location>
        <begin position="56"/>
        <end position="60"/>
    </location>
    <ligand>
        <name>(6S)-NADPHX</name>
        <dbReference type="ChEBI" id="CHEBI:64076"/>
    </ligand>
</feature>
<comment type="similarity">
    <text evidence="4 19">In the C-terminal section; belongs to the NnrD/CARKD family.</text>
</comment>
<dbReference type="PROSITE" id="PS51383">
    <property type="entry name" value="YJEF_C_3"/>
    <property type="match status" value="1"/>
</dbReference>
<dbReference type="GO" id="GO:0005524">
    <property type="term" value="F:ATP binding"/>
    <property type="evidence" value="ECO:0007669"/>
    <property type="project" value="UniProtKB-UniRule"/>
</dbReference>
<evidence type="ECO:0000256" key="2">
    <source>
        <dbReference type="ARBA" id="ARBA00000909"/>
    </source>
</evidence>
<feature type="binding site" evidence="18">
    <location>
        <position position="57"/>
    </location>
    <ligand>
        <name>K(+)</name>
        <dbReference type="ChEBI" id="CHEBI:29103"/>
    </ligand>
</feature>
<evidence type="ECO:0000256" key="18">
    <source>
        <dbReference type="HAMAP-Rule" id="MF_01966"/>
    </source>
</evidence>
<evidence type="ECO:0000256" key="4">
    <source>
        <dbReference type="ARBA" id="ARBA00009524"/>
    </source>
</evidence>
<dbReference type="Gene3D" id="3.40.1190.20">
    <property type="match status" value="1"/>
</dbReference>
<dbReference type="GO" id="GO:0046496">
    <property type="term" value="P:nicotinamide nucleotide metabolic process"/>
    <property type="evidence" value="ECO:0007669"/>
    <property type="project" value="UniProtKB-UniRule"/>
</dbReference>
<feature type="binding site" evidence="18">
    <location>
        <position position="135"/>
    </location>
    <ligand>
        <name>(6S)-NADPHX</name>
        <dbReference type="ChEBI" id="CHEBI:64076"/>
    </ligand>
</feature>
<dbReference type="PROSITE" id="PS51385">
    <property type="entry name" value="YJEF_N"/>
    <property type="match status" value="1"/>
</dbReference>
<evidence type="ECO:0000256" key="10">
    <source>
        <dbReference type="ARBA" id="ARBA00023027"/>
    </source>
</evidence>
<evidence type="ECO:0000256" key="17">
    <source>
        <dbReference type="HAMAP-Rule" id="MF_01965"/>
    </source>
</evidence>
<feature type="binding site" evidence="18">
    <location>
        <position position="156"/>
    </location>
    <ligand>
        <name>K(+)</name>
        <dbReference type="ChEBI" id="CHEBI:29103"/>
    </ligand>
</feature>
<comment type="caution">
    <text evidence="22">The sequence shown here is derived from an EMBL/GenBank/DDBJ whole genome shotgun (WGS) entry which is preliminary data.</text>
</comment>
<comment type="function">
    <text evidence="14 19">Bifunctional enzyme that catalyzes the epimerization of the S- and R-forms of NAD(P)HX and the dehydration of the S-form of NAD(P)HX at the expense of ADP, which is converted to AMP. This allows the repair of both epimers of NAD(P)HX, a damaged form of NAD(P)H that is a result of enzymatic or heat-dependent hydration.</text>
</comment>
<keyword evidence="10 17" id="KW-0520">NAD</keyword>
<evidence type="ECO:0000256" key="9">
    <source>
        <dbReference type="ARBA" id="ARBA00022958"/>
    </source>
</evidence>
<feature type="binding site" evidence="18">
    <location>
        <position position="153"/>
    </location>
    <ligand>
        <name>(6S)-NADPHX</name>
        <dbReference type="ChEBI" id="CHEBI:64076"/>
    </ligand>
</feature>
<dbReference type="GO" id="GO:0046872">
    <property type="term" value="F:metal ion binding"/>
    <property type="evidence" value="ECO:0007669"/>
    <property type="project" value="UniProtKB-UniRule"/>
</dbReference>
<keyword evidence="23" id="KW-1185">Reference proteome</keyword>
<evidence type="ECO:0000313" key="23">
    <source>
        <dbReference type="Proteomes" id="UP000034287"/>
    </source>
</evidence>
<dbReference type="GO" id="GO:0052856">
    <property type="term" value="F:NAD(P)HX epimerase activity"/>
    <property type="evidence" value="ECO:0007669"/>
    <property type="project" value="UniProtKB-UniRule"/>
</dbReference>
<evidence type="ECO:0000256" key="12">
    <source>
        <dbReference type="ARBA" id="ARBA00023239"/>
    </source>
</evidence>
<dbReference type="NCBIfam" id="TIGR00197">
    <property type="entry name" value="yjeF_nterm"/>
    <property type="match status" value="1"/>
</dbReference>
<evidence type="ECO:0000256" key="3">
    <source>
        <dbReference type="ARBA" id="ARBA00006001"/>
    </source>
</evidence>
<evidence type="ECO:0000256" key="8">
    <source>
        <dbReference type="ARBA" id="ARBA00022857"/>
    </source>
</evidence>
<feature type="binding site" evidence="17">
    <location>
        <position position="432"/>
    </location>
    <ligand>
        <name>AMP</name>
        <dbReference type="ChEBI" id="CHEBI:456215"/>
    </ligand>
</feature>
<feature type="binding site" evidence="17">
    <location>
        <position position="366"/>
    </location>
    <ligand>
        <name>(6S)-NADPHX</name>
        <dbReference type="ChEBI" id="CHEBI:64076"/>
    </ligand>
</feature>
<dbReference type="GO" id="GO:0110051">
    <property type="term" value="P:metabolite repair"/>
    <property type="evidence" value="ECO:0007669"/>
    <property type="project" value="TreeGrafter"/>
</dbReference>
<evidence type="ECO:0000256" key="14">
    <source>
        <dbReference type="ARBA" id="ARBA00025153"/>
    </source>
</evidence>
<evidence type="ECO:0000256" key="16">
    <source>
        <dbReference type="ARBA" id="ARBA00049209"/>
    </source>
</evidence>
<comment type="function">
    <text evidence="17">Catalyzes the dehydration of the S-form of NAD(P)HX at the expense of ADP, which is converted to AMP. Together with NAD(P)HX epimerase, which catalyzes the epimerization of the S- and R-forms, the enzyme allows the repair of both epimers of NAD(P)HX, a damaged form of NAD(P)H that is a result of enzymatic or heat-dependent hydration.</text>
</comment>
<protein>
    <recommendedName>
        <fullName evidence="19">Bifunctional NAD(P)H-hydrate repair enzyme</fullName>
    </recommendedName>
    <alternativeName>
        <fullName evidence="19">Nicotinamide nucleotide repair protein</fullName>
    </alternativeName>
    <domain>
        <recommendedName>
            <fullName evidence="19">ADP-dependent (S)-NAD(P)H-hydrate dehydratase</fullName>
            <ecNumber evidence="19">4.2.1.136</ecNumber>
        </recommendedName>
        <alternativeName>
            <fullName evidence="19">ADP-dependent NAD(P)HX dehydratase</fullName>
        </alternativeName>
    </domain>
    <domain>
        <recommendedName>
            <fullName evidence="19">NAD(P)H-hydrate epimerase</fullName>
            <ecNumber evidence="19">5.1.99.6</ecNumber>
        </recommendedName>
    </domain>
</protein>
<comment type="similarity">
    <text evidence="18">Belongs to the NnrE/AIBP family.</text>
</comment>
<evidence type="ECO:0000256" key="7">
    <source>
        <dbReference type="ARBA" id="ARBA00022840"/>
    </source>
</evidence>
<feature type="binding site" evidence="17">
    <location>
        <position position="315"/>
    </location>
    <ligand>
        <name>(6S)-NADPHX</name>
        <dbReference type="ChEBI" id="CHEBI:64076"/>
    </ligand>
</feature>
<comment type="cofactor">
    <cofactor evidence="18 19">
        <name>K(+)</name>
        <dbReference type="ChEBI" id="CHEBI:29103"/>
    </cofactor>
    <text evidence="18 19">Binds 1 potassium ion per subunit.</text>
</comment>
<feature type="binding site" evidence="17">
    <location>
        <position position="433"/>
    </location>
    <ligand>
        <name>(6S)-NADPHX</name>
        <dbReference type="ChEBI" id="CHEBI:64076"/>
    </ligand>
</feature>
<keyword evidence="13" id="KW-0511">Multifunctional enzyme</keyword>
<evidence type="ECO:0000259" key="21">
    <source>
        <dbReference type="PROSITE" id="PS51385"/>
    </source>
</evidence>
<reference evidence="22 23" key="1">
    <citation type="submission" date="2015-04" db="EMBL/GenBank/DDBJ databases">
        <title>Taxonomic description and genome sequence of Salinicoccus sediminis sp. nov., a novel hyper halotolerant bacterium isolated from marine sediment.</title>
        <authorList>
            <person name="Mathan Kumar R."/>
            <person name="Kaur G."/>
            <person name="Kumar N."/>
            <person name="Kumar A."/>
            <person name="Singh N.K."/>
            <person name="Kaur N."/>
            <person name="Mayilraj S."/>
        </authorList>
    </citation>
    <scope>NUCLEOTIDE SEQUENCE [LARGE SCALE GENOMIC DNA]</scope>
    <source>
        <strain evidence="22 23">SV-16</strain>
    </source>
</reference>
<dbReference type="PIRSF" id="PIRSF017184">
    <property type="entry name" value="Nnr"/>
    <property type="match status" value="1"/>
</dbReference>
<feature type="binding site" evidence="18">
    <location>
        <position position="120"/>
    </location>
    <ligand>
        <name>K(+)</name>
        <dbReference type="ChEBI" id="CHEBI:29103"/>
    </ligand>
</feature>
<feature type="binding site" evidence="17">
    <location>
        <begin position="403"/>
        <end position="407"/>
    </location>
    <ligand>
        <name>AMP</name>
        <dbReference type="ChEBI" id="CHEBI:456215"/>
    </ligand>
</feature>
<dbReference type="HAMAP" id="MF_01966">
    <property type="entry name" value="NADHX_epimerase"/>
    <property type="match status" value="1"/>
</dbReference>
<evidence type="ECO:0000256" key="5">
    <source>
        <dbReference type="ARBA" id="ARBA00022723"/>
    </source>
</evidence>
<feature type="domain" description="YjeF C-terminal" evidence="20">
    <location>
        <begin position="221"/>
        <end position="493"/>
    </location>
</feature>
<keyword evidence="9 18" id="KW-0630">Potassium</keyword>
<dbReference type="Pfam" id="PF03853">
    <property type="entry name" value="YjeF_N"/>
    <property type="match status" value="1"/>
</dbReference>
<name>A0A0M2SKZ2_9STAP</name>
<feature type="binding site" evidence="18">
    <location>
        <begin position="124"/>
        <end position="130"/>
    </location>
    <ligand>
        <name>(6S)-NADPHX</name>
        <dbReference type="ChEBI" id="CHEBI:64076"/>
    </ligand>
</feature>